<gene>
    <name evidence="7" type="ORF">ABMA27_001501</name>
</gene>
<dbReference type="EMBL" id="JBEUOH010000011">
    <property type="protein sequence ID" value="KAL0881700.1"/>
    <property type="molecule type" value="Genomic_DNA"/>
</dbReference>
<evidence type="ECO:0000256" key="4">
    <source>
        <dbReference type="ARBA" id="ARBA00023136"/>
    </source>
</evidence>
<feature type="compositionally biased region" description="Basic and acidic residues" evidence="5">
    <location>
        <begin position="486"/>
        <end position="503"/>
    </location>
</feature>
<dbReference type="InterPro" id="IPR011701">
    <property type="entry name" value="MFS"/>
</dbReference>
<dbReference type="Pfam" id="PF07690">
    <property type="entry name" value="MFS_1"/>
    <property type="match status" value="1"/>
</dbReference>
<organism evidence="7 8">
    <name type="scientific">Loxostege sticticalis</name>
    <name type="common">Beet webworm moth</name>
    <dbReference type="NCBI Taxonomy" id="481309"/>
    <lineage>
        <taxon>Eukaryota</taxon>
        <taxon>Metazoa</taxon>
        <taxon>Ecdysozoa</taxon>
        <taxon>Arthropoda</taxon>
        <taxon>Hexapoda</taxon>
        <taxon>Insecta</taxon>
        <taxon>Pterygota</taxon>
        <taxon>Neoptera</taxon>
        <taxon>Endopterygota</taxon>
        <taxon>Lepidoptera</taxon>
        <taxon>Glossata</taxon>
        <taxon>Ditrysia</taxon>
        <taxon>Pyraloidea</taxon>
        <taxon>Crambidae</taxon>
        <taxon>Pyraustinae</taxon>
        <taxon>Loxostege</taxon>
    </lineage>
</organism>
<reference evidence="7 8" key="1">
    <citation type="submission" date="2024-06" db="EMBL/GenBank/DDBJ databases">
        <title>A chromosome-level genome assembly of beet webworm, Loxostege sticticalis.</title>
        <authorList>
            <person name="Zhang Y."/>
        </authorList>
    </citation>
    <scope>NUCLEOTIDE SEQUENCE [LARGE SCALE GENOMIC DNA]</scope>
    <source>
        <strain evidence="7">AQ026</strain>
        <tissue evidence="7">Whole body</tissue>
    </source>
</reference>
<evidence type="ECO:0000256" key="3">
    <source>
        <dbReference type="ARBA" id="ARBA00022989"/>
    </source>
</evidence>
<dbReference type="PANTHER" id="PTHR23507">
    <property type="entry name" value="ZGC:174356"/>
    <property type="match status" value="1"/>
</dbReference>
<evidence type="ECO:0000256" key="2">
    <source>
        <dbReference type="ARBA" id="ARBA00022692"/>
    </source>
</evidence>
<keyword evidence="8" id="KW-1185">Reference proteome</keyword>
<evidence type="ECO:0000256" key="1">
    <source>
        <dbReference type="ARBA" id="ARBA00004141"/>
    </source>
</evidence>
<proteinExistence type="predicted"/>
<keyword evidence="2 6" id="KW-0812">Transmembrane</keyword>
<keyword evidence="3 6" id="KW-1133">Transmembrane helix</keyword>
<accession>A0ABR3HYT4</accession>
<feature type="transmembrane region" description="Helical" evidence="6">
    <location>
        <begin position="321"/>
        <end position="343"/>
    </location>
</feature>
<feature type="transmembrane region" description="Helical" evidence="6">
    <location>
        <begin position="447"/>
        <end position="465"/>
    </location>
</feature>
<keyword evidence="4 6" id="KW-0472">Membrane</keyword>
<evidence type="ECO:0000256" key="5">
    <source>
        <dbReference type="SAM" id="MobiDB-lite"/>
    </source>
</evidence>
<feature type="transmembrane region" description="Helical" evidence="6">
    <location>
        <begin position="286"/>
        <end position="309"/>
    </location>
</feature>
<feature type="compositionally biased region" description="Polar residues" evidence="5">
    <location>
        <begin position="504"/>
        <end position="514"/>
    </location>
</feature>
<feature type="transmembrane region" description="Helical" evidence="6">
    <location>
        <begin position="101"/>
        <end position="119"/>
    </location>
</feature>
<evidence type="ECO:0000313" key="8">
    <source>
        <dbReference type="Proteomes" id="UP001549920"/>
    </source>
</evidence>
<comment type="caution">
    <text evidence="7">The sequence shown here is derived from an EMBL/GenBank/DDBJ whole genome shotgun (WGS) entry which is preliminary data.</text>
</comment>
<dbReference type="InterPro" id="IPR036259">
    <property type="entry name" value="MFS_trans_sf"/>
</dbReference>
<feature type="transmembrane region" description="Helical" evidence="6">
    <location>
        <begin position="225"/>
        <end position="247"/>
    </location>
</feature>
<evidence type="ECO:0000256" key="6">
    <source>
        <dbReference type="SAM" id="Phobius"/>
    </source>
</evidence>
<evidence type="ECO:0000313" key="7">
    <source>
        <dbReference type="EMBL" id="KAL0881700.1"/>
    </source>
</evidence>
<dbReference type="Gene3D" id="1.20.1250.20">
    <property type="entry name" value="MFS general substrate transporter like domains"/>
    <property type="match status" value="1"/>
</dbReference>
<feature type="transmembrane region" description="Helical" evidence="6">
    <location>
        <begin position="355"/>
        <end position="375"/>
    </location>
</feature>
<evidence type="ECO:0008006" key="9">
    <source>
        <dbReference type="Google" id="ProtNLM"/>
    </source>
</evidence>
<feature type="transmembrane region" description="Helical" evidence="6">
    <location>
        <begin position="131"/>
        <end position="152"/>
    </location>
</feature>
<feature type="region of interest" description="Disordered" evidence="5">
    <location>
        <begin position="473"/>
        <end position="514"/>
    </location>
</feature>
<comment type="subcellular location">
    <subcellularLocation>
        <location evidence="1">Membrane</location>
        <topology evidence="1">Multi-pass membrane protein</topology>
    </subcellularLocation>
</comment>
<name>A0ABR3HYT4_LOXSC</name>
<sequence>MTEGSVILLHELEKLSPDPAEKESEAQKAKDNQKWQILLEPALVGAMMAITLGQTSLQNFYLRTACTVDLGKNMSVCDRGVGEEFRAAEAASQVVVSGLNVSRSFVGCLLSTMVLMFVGPWSDCSGRRKPLLIMPLLGMTIMTMSVLILLIFPGAPTVVVLYAVQIPISIGGNFGLLSAAAFSHIGDVCHATGRDVTRTMGAHRAAIQVAQVVGAVSGPQLYRRLGFYGVFPLVLILQILSLIYIIWKVKDVRVNKENKVSVLDWRLPINAVKCLVRKREGHKRTIVFFMLIVAICDRMFLSADLLIGYMYFRYKFHMDDIWYGSFLAYKNTISFFGTLLILTVLKRRLNLSDEVVGALSCLSFVLTQFGLIIAASLVVVFATPLVGIIAQGSLVVHRPIINKQIQPTEQGKIFGILSAVESATQTLSSPLYSFLYSRTVKTMPDAWLIPGIAMGLLQATAYMLTRKLRFNTPKNPGEVPVTKNVPMKELHKTESEKPLKENQDSNTNSKEIKC</sequence>
<dbReference type="SUPFAM" id="SSF103473">
    <property type="entry name" value="MFS general substrate transporter"/>
    <property type="match status" value="1"/>
</dbReference>
<dbReference type="PANTHER" id="PTHR23507:SF39">
    <property type="entry name" value="GH23453P-RELATED"/>
    <property type="match status" value="1"/>
</dbReference>
<dbReference type="Proteomes" id="UP001549920">
    <property type="component" value="Unassembled WGS sequence"/>
</dbReference>
<protein>
    <recommendedName>
        <fullName evidence="9">Solute carrier family 46 member 3</fullName>
    </recommendedName>
</protein>